<dbReference type="InterPro" id="IPR013083">
    <property type="entry name" value="Znf_RING/FYVE/PHD"/>
</dbReference>
<evidence type="ECO:0000256" key="1">
    <source>
        <dbReference type="ARBA" id="ARBA00000900"/>
    </source>
</evidence>
<evidence type="ECO:0000259" key="8">
    <source>
        <dbReference type="PROSITE" id="PS50089"/>
    </source>
</evidence>
<evidence type="ECO:0000256" key="6">
    <source>
        <dbReference type="PROSITE-ProRule" id="PRU00175"/>
    </source>
</evidence>
<dbReference type="SUPFAM" id="SSF57850">
    <property type="entry name" value="RING/U-box"/>
    <property type="match status" value="1"/>
</dbReference>
<evidence type="ECO:0000256" key="2">
    <source>
        <dbReference type="ARBA" id="ARBA00012483"/>
    </source>
</evidence>
<feature type="compositionally biased region" description="Acidic residues" evidence="7">
    <location>
        <begin position="325"/>
        <end position="334"/>
    </location>
</feature>
<evidence type="ECO:0000256" key="7">
    <source>
        <dbReference type="SAM" id="MobiDB-lite"/>
    </source>
</evidence>
<dbReference type="GO" id="GO:0016567">
    <property type="term" value="P:protein ubiquitination"/>
    <property type="evidence" value="ECO:0007669"/>
    <property type="project" value="TreeGrafter"/>
</dbReference>
<gene>
    <name evidence="9" type="ORF">TSUD_417130</name>
</gene>
<dbReference type="PROSITE" id="PS50089">
    <property type="entry name" value="ZF_RING_2"/>
    <property type="match status" value="1"/>
</dbReference>
<feature type="domain" description="RING-type" evidence="8">
    <location>
        <begin position="237"/>
        <end position="278"/>
    </location>
</feature>
<evidence type="ECO:0000313" key="10">
    <source>
        <dbReference type="Proteomes" id="UP000242715"/>
    </source>
</evidence>
<dbReference type="AlphaFoldDB" id="A0A2Z6PJT6"/>
<dbReference type="GO" id="GO:0008270">
    <property type="term" value="F:zinc ion binding"/>
    <property type="evidence" value="ECO:0007669"/>
    <property type="project" value="UniProtKB-KW"/>
</dbReference>
<evidence type="ECO:0000313" key="9">
    <source>
        <dbReference type="EMBL" id="GAU51930.1"/>
    </source>
</evidence>
<dbReference type="SMART" id="SM00184">
    <property type="entry name" value="RING"/>
    <property type="match status" value="1"/>
</dbReference>
<dbReference type="PANTHER" id="PTHR15710:SF196">
    <property type="entry name" value="F6A14.12 PROTEIN-RELATED"/>
    <property type="match status" value="1"/>
</dbReference>
<dbReference type="Pfam" id="PF13639">
    <property type="entry name" value="zf-RING_2"/>
    <property type="match status" value="1"/>
</dbReference>
<organism evidence="9 10">
    <name type="scientific">Trifolium subterraneum</name>
    <name type="common">Subterranean clover</name>
    <dbReference type="NCBI Taxonomy" id="3900"/>
    <lineage>
        <taxon>Eukaryota</taxon>
        <taxon>Viridiplantae</taxon>
        <taxon>Streptophyta</taxon>
        <taxon>Embryophyta</taxon>
        <taxon>Tracheophyta</taxon>
        <taxon>Spermatophyta</taxon>
        <taxon>Magnoliopsida</taxon>
        <taxon>eudicotyledons</taxon>
        <taxon>Gunneridae</taxon>
        <taxon>Pentapetalae</taxon>
        <taxon>rosids</taxon>
        <taxon>fabids</taxon>
        <taxon>Fabales</taxon>
        <taxon>Fabaceae</taxon>
        <taxon>Papilionoideae</taxon>
        <taxon>50 kb inversion clade</taxon>
        <taxon>NPAAA clade</taxon>
        <taxon>Hologalegina</taxon>
        <taxon>IRL clade</taxon>
        <taxon>Trifolieae</taxon>
        <taxon>Trifolium</taxon>
    </lineage>
</organism>
<dbReference type="Proteomes" id="UP000242715">
    <property type="component" value="Unassembled WGS sequence"/>
</dbReference>
<dbReference type="Gene3D" id="3.30.40.10">
    <property type="entry name" value="Zinc/RING finger domain, C3HC4 (zinc finger)"/>
    <property type="match status" value="1"/>
</dbReference>
<keyword evidence="10" id="KW-1185">Reference proteome</keyword>
<comment type="catalytic activity">
    <reaction evidence="1">
        <text>S-ubiquitinyl-[E2 ubiquitin-conjugating enzyme]-L-cysteine + [acceptor protein]-L-lysine = [E2 ubiquitin-conjugating enzyme]-L-cysteine + N(6)-ubiquitinyl-[acceptor protein]-L-lysine.</text>
        <dbReference type="EC" id="2.3.2.27"/>
    </reaction>
</comment>
<keyword evidence="5" id="KW-0862">Zinc</keyword>
<name>A0A2Z6PJT6_TRISU</name>
<evidence type="ECO:0000256" key="4">
    <source>
        <dbReference type="ARBA" id="ARBA00022771"/>
    </source>
</evidence>
<accession>A0A2Z6PJT6</accession>
<keyword evidence="3" id="KW-0479">Metal-binding</keyword>
<dbReference type="GO" id="GO:0061630">
    <property type="term" value="F:ubiquitin protein ligase activity"/>
    <property type="evidence" value="ECO:0007669"/>
    <property type="project" value="UniProtKB-EC"/>
</dbReference>
<proteinExistence type="predicted"/>
<feature type="compositionally biased region" description="Pro residues" evidence="7">
    <location>
        <begin position="69"/>
        <end position="87"/>
    </location>
</feature>
<evidence type="ECO:0000256" key="3">
    <source>
        <dbReference type="ARBA" id="ARBA00022723"/>
    </source>
</evidence>
<protein>
    <recommendedName>
        <fullName evidence="2">RING-type E3 ubiquitin transferase</fullName>
        <ecNumber evidence="2">2.3.2.27</ecNumber>
    </recommendedName>
</protein>
<dbReference type="EMBL" id="DF976209">
    <property type="protein sequence ID" value="GAU51930.1"/>
    <property type="molecule type" value="Genomic_DNA"/>
</dbReference>
<dbReference type="OrthoDB" id="8062037at2759"/>
<keyword evidence="4 6" id="KW-0863">Zinc-finger</keyword>
<dbReference type="GO" id="GO:0005737">
    <property type="term" value="C:cytoplasm"/>
    <property type="evidence" value="ECO:0007669"/>
    <property type="project" value="TreeGrafter"/>
</dbReference>
<dbReference type="EC" id="2.3.2.27" evidence="2"/>
<reference evidence="10" key="1">
    <citation type="journal article" date="2017" name="Front. Plant Sci.">
        <title>Climate Clever Clovers: New Paradigm to Reduce the Environmental Footprint of Ruminants by Breeding Low Methanogenic Forages Utilizing Haplotype Variation.</title>
        <authorList>
            <person name="Kaur P."/>
            <person name="Appels R."/>
            <person name="Bayer P.E."/>
            <person name="Keeble-Gagnere G."/>
            <person name="Wang J."/>
            <person name="Hirakawa H."/>
            <person name="Shirasawa K."/>
            <person name="Vercoe P."/>
            <person name="Stefanova K."/>
            <person name="Durmic Z."/>
            <person name="Nichols P."/>
            <person name="Revell C."/>
            <person name="Isobe S.N."/>
            <person name="Edwards D."/>
            <person name="Erskine W."/>
        </authorList>
    </citation>
    <scope>NUCLEOTIDE SEQUENCE [LARGE SCALE GENOMIC DNA]</scope>
    <source>
        <strain evidence="10">cv. Daliak</strain>
    </source>
</reference>
<sequence>MPMNHDQGRPSKRWYKLCFIPTIGDSSDDSDTESVVIARRTPTQTSLWEQPSPPPSPPNLESDINWPSPLLPPPPLPSLPPSPPPTLPSFSPLVLQRRSSLSPPSPNLEPQINWDSDYFPPPSPPQTSLRPSSPLVPLQFQAANQEPQINLRSSPPPPPNPELRINWQYPPPPPFFPLPNLEPQLNWYSSPPSPTVTTQDRPNNDKSEFLRIPDSVMNAIHMVRISELNLTDELSQCPICMEEFKLGDEACQLPCNHTYKFECLLRWLNNSETCPVCRLQLNGFEGQGSSNNIGDDDDDSLDLEPQIPSQVINSLEDHSQLTEDSAGDNSDEADYDSACDDLNDIWFGNYQSSQSLQI</sequence>
<feature type="region of interest" description="Disordered" evidence="7">
    <location>
        <begin position="22"/>
        <end position="133"/>
    </location>
</feature>
<dbReference type="InterPro" id="IPR001841">
    <property type="entry name" value="Znf_RING"/>
</dbReference>
<feature type="region of interest" description="Disordered" evidence="7">
    <location>
        <begin position="314"/>
        <end position="334"/>
    </location>
</feature>
<dbReference type="CDD" id="cd16454">
    <property type="entry name" value="RING-H2_PA-TM-RING"/>
    <property type="match status" value="1"/>
</dbReference>
<feature type="compositionally biased region" description="Low complexity" evidence="7">
    <location>
        <begin position="88"/>
        <end position="102"/>
    </location>
</feature>
<evidence type="ECO:0000256" key="5">
    <source>
        <dbReference type="ARBA" id="ARBA00022833"/>
    </source>
</evidence>
<dbReference type="PANTHER" id="PTHR15710">
    <property type="entry name" value="E3 UBIQUITIN-PROTEIN LIGASE PRAJA"/>
    <property type="match status" value="1"/>
</dbReference>